<organism evidence="1 2">
    <name type="scientific">Modicisalibacter zincidurans</name>
    <dbReference type="NCBI Taxonomy" id="1178777"/>
    <lineage>
        <taxon>Bacteria</taxon>
        <taxon>Pseudomonadati</taxon>
        <taxon>Pseudomonadota</taxon>
        <taxon>Gammaproteobacteria</taxon>
        <taxon>Oceanospirillales</taxon>
        <taxon>Halomonadaceae</taxon>
        <taxon>Modicisalibacter</taxon>
    </lineage>
</organism>
<evidence type="ECO:0000313" key="2">
    <source>
        <dbReference type="Proteomes" id="UP001500074"/>
    </source>
</evidence>
<comment type="caution">
    <text evidence="1">The sequence shown here is derived from an EMBL/GenBank/DDBJ whole genome shotgun (WGS) entry which is preliminary data.</text>
</comment>
<gene>
    <name evidence="1" type="ORF">GCM10023342_21360</name>
</gene>
<name>A0ABP9REJ1_9GAMM</name>
<accession>A0ABP9REJ1</accession>
<dbReference type="EMBL" id="BAABKI010000021">
    <property type="protein sequence ID" value="GAA5176270.1"/>
    <property type="molecule type" value="Genomic_DNA"/>
</dbReference>
<dbReference type="Proteomes" id="UP001500074">
    <property type="component" value="Unassembled WGS sequence"/>
</dbReference>
<sequence length="64" mass="7176">MRTPWIARALALVVAAYAVSPIVGIVTRFNRKSVIVLTEDGTKQYKVSPELLKPLREMVNHVVE</sequence>
<reference evidence="2" key="1">
    <citation type="journal article" date="2019" name="Int. J. Syst. Evol. Microbiol.">
        <title>The Global Catalogue of Microorganisms (GCM) 10K type strain sequencing project: providing services to taxonomists for standard genome sequencing and annotation.</title>
        <authorList>
            <consortium name="The Broad Institute Genomics Platform"/>
            <consortium name="The Broad Institute Genome Sequencing Center for Infectious Disease"/>
            <person name="Wu L."/>
            <person name="Ma J."/>
        </authorList>
    </citation>
    <scope>NUCLEOTIDE SEQUENCE [LARGE SCALE GENOMIC DNA]</scope>
    <source>
        <strain evidence="2">JCM 18472</strain>
    </source>
</reference>
<keyword evidence="2" id="KW-1185">Reference proteome</keyword>
<protein>
    <submittedName>
        <fullName evidence="1">Uncharacterized protein</fullName>
    </submittedName>
</protein>
<proteinExistence type="predicted"/>
<evidence type="ECO:0000313" key="1">
    <source>
        <dbReference type="EMBL" id="GAA5176270.1"/>
    </source>
</evidence>